<feature type="domain" description="DUF8173" evidence="3">
    <location>
        <begin position="202"/>
        <end position="345"/>
    </location>
</feature>
<reference evidence="4 5" key="1">
    <citation type="submission" date="2017-09" db="EMBL/GenBank/DDBJ databases">
        <title>Depth-based differentiation of microbial function through sediment-hosted aquifers and enrichment of novel symbionts in the deep terrestrial subsurface.</title>
        <authorList>
            <person name="Probst A.J."/>
            <person name="Ladd B."/>
            <person name="Jarett J.K."/>
            <person name="Geller-Mcgrath D.E."/>
            <person name="Sieber C.M."/>
            <person name="Emerson J.B."/>
            <person name="Anantharaman K."/>
            <person name="Thomas B.C."/>
            <person name="Malmstrom R."/>
            <person name="Stieglmeier M."/>
            <person name="Klingl A."/>
            <person name="Woyke T."/>
            <person name="Ryan C.M."/>
            <person name="Banfield J.F."/>
        </authorList>
    </citation>
    <scope>NUCLEOTIDE SEQUENCE [LARGE SCALE GENOMIC DNA]</scope>
    <source>
        <strain evidence="4">CG10_big_fil_rev_8_21_14_0_10_50_13</strain>
    </source>
</reference>
<comment type="caution">
    <text evidence="4">The sequence shown here is derived from an EMBL/GenBank/DDBJ whole genome shotgun (WGS) entry which is preliminary data.</text>
</comment>
<organism evidence="4 5">
    <name type="scientific">Candidatus Vogelbacteria bacterium CG10_big_fil_rev_8_21_14_0_10_50_13</name>
    <dbReference type="NCBI Taxonomy" id="1975044"/>
    <lineage>
        <taxon>Bacteria</taxon>
        <taxon>Candidatus Vogeliibacteriota</taxon>
    </lineage>
</organism>
<feature type="transmembrane region" description="Helical" evidence="1">
    <location>
        <begin position="324"/>
        <end position="345"/>
    </location>
</feature>
<dbReference type="InterPro" id="IPR058486">
    <property type="entry name" value="DUF8173"/>
</dbReference>
<dbReference type="Pfam" id="PF26514">
    <property type="entry name" value="DUF8173"/>
    <property type="match status" value="1"/>
</dbReference>
<evidence type="ECO:0000259" key="3">
    <source>
        <dbReference type="Pfam" id="PF26514"/>
    </source>
</evidence>
<gene>
    <name evidence="4" type="ORF">COV09_01580</name>
</gene>
<dbReference type="EMBL" id="PCYJ01000022">
    <property type="protein sequence ID" value="PIR45430.1"/>
    <property type="molecule type" value="Genomic_DNA"/>
</dbReference>
<feature type="transmembrane region" description="Helical" evidence="1">
    <location>
        <begin position="301"/>
        <end position="318"/>
    </location>
</feature>
<evidence type="ECO:0000313" key="5">
    <source>
        <dbReference type="Proteomes" id="UP000230906"/>
    </source>
</evidence>
<protein>
    <recommendedName>
        <fullName evidence="3">DUF8173 domain-containing protein</fullName>
    </recommendedName>
</protein>
<evidence type="ECO:0000256" key="2">
    <source>
        <dbReference type="SAM" id="SignalP"/>
    </source>
</evidence>
<keyword evidence="1" id="KW-0812">Transmembrane</keyword>
<keyword evidence="2" id="KW-0732">Signal</keyword>
<feature type="transmembrane region" description="Helical" evidence="1">
    <location>
        <begin position="190"/>
        <end position="218"/>
    </location>
</feature>
<dbReference type="Proteomes" id="UP000230906">
    <property type="component" value="Unassembled WGS sequence"/>
</dbReference>
<dbReference type="AlphaFoldDB" id="A0A2H0RG72"/>
<keyword evidence="1" id="KW-1133">Transmembrane helix</keyword>
<feature type="transmembrane region" description="Helical" evidence="1">
    <location>
        <begin position="266"/>
        <end position="289"/>
    </location>
</feature>
<feature type="chain" id="PRO_5013897176" description="DUF8173 domain-containing protein" evidence="2">
    <location>
        <begin position="24"/>
        <end position="353"/>
    </location>
</feature>
<feature type="transmembrane region" description="Helical" evidence="1">
    <location>
        <begin position="238"/>
        <end position="260"/>
    </location>
</feature>
<feature type="signal peptide" evidence="2">
    <location>
        <begin position="1"/>
        <end position="23"/>
    </location>
</feature>
<proteinExistence type="predicted"/>
<accession>A0A2H0RG72</accession>
<name>A0A2H0RG72_9BACT</name>
<keyword evidence="1" id="KW-0472">Membrane</keyword>
<evidence type="ECO:0000256" key="1">
    <source>
        <dbReference type="SAM" id="Phobius"/>
    </source>
</evidence>
<evidence type="ECO:0000313" key="4">
    <source>
        <dbReference type="EMBL" id="PIR45430.1"/>
    </source>
</evidence>
<sequence length="353" mass="36957">MSRNLILGGLVLGLMLMPVAASAAQIETGQQYLLPAGEQVLGNMYIGAGHTSIAGTAAGDLYISAGSVVVAGLVMEDLVVVGGNVTVTGEVAGDVRVFGGNVTIAGPVGGDLFVLGGSLELDSAVLGDTDFIGGALRLGDEARVGGDLSYRTDRPATISEQAVVLGETVYDESIARQLGIWRQADRGSMLVGLTALLGAWLFLRLLMLLFTGLVLYWLVRQPLERVIKHALTKPGRSLVTGFASGLSVPVLSIILMLTIIGIPLALVLIATYLAGLVLANVLAGVLLGVWLDKLVLKPKQFRLTWVTVVAGLGIFFLLSRVPLIGWLAGGFVTLVTFGAMVDLLIARWRATQA</sequence>